<accession>A0A1M4VXV3</accession>
<evidence type="ECO:0000256" key="4">
    <source>
        <dbReference type="ARBA" id="ARBA00009667"/>
    </source>
</evidence>
<sequence>MDIFPAIDLHEGKCVRLFKGDFSQSTTFSDTPEAVAKEFESCGAHYLHLVDLDGALSGHSVHADIIRRITGNTSLKVELGGGIRSMDNIETALNIGLFRVILGSAAVSNPQLVKEACREFGSDRIVVGIDARNGMVATNGWGTESTVSAVDLSKQMADFGVKTIIYTDISKDGTLNGINIDETVAIAKASGVSVVASGGVSSMKDVYAVKEHEKDGVTGLIIGKAIYTQKIDLKEALEEARA</sequence>
<comment type="similarity">
    <text evidence="4 12 13">Belongs to the HisA/HisF family.</text>
</comment>
<evidence type="ECO:0000256" key="8">
    <source>
        <dbReference type="ARBA" id="ARBA00022605"/>
    </source>
</evidence>
<evidence type="ECO:0000256" key="6">
    <source>
        <dbReference type="ARBA" id="ARBA00018464"/>
    </source>
</evidence>
<evidence type="ECO:0000313" key="16">
    <source>
        <dbReference type="Proteomes" id="UP000184404"/>
    </source>
</evidence>
<dbReference type="GO" id="GO:0000105">
    <property type="term" value="P:L-histidine biosynthetic process"/>
    <property type="evidence" value="ECO:0007669"/>
    <property type="project" value="UniProtKB-UniRule"/>
</dbReference>
<dbReference type="STRING" id="1123243.SAMN02745190_01026"/>
<keyword evidence="16" id="KW-1185">Reference proteome</keyword>
<evidence type="ECO:0000256" key="12">
    <source>
        <dbReference type="HAMAP-Rule" id="MF_01014"/>
    </source>
</evidence>
<dbReference type="InterPro" id="IPR044524">
    <property type="entry name" value="Isoase_HisA-like"/>
</dbReference>
<evidence type="ECO:0000256" key="13">
    <source>
        <dbReference type="RuleBase" id="RU003657"/>
    </source>
</evidence>
<name>A0A1M4VXV3_9FIRM</name>
<dbReference type="GO" id="GO:0003949">
    <property type="term" value="F:1-(5-phosphoribosyl)-5-[(5-phosphoribosylamino)methylideneamino]imidazole-4-carboxamide isomerase activity"/>
    <property type="evidence" value="ECO:0007669"/>
    <property type="project" value="UniProtKB-UniRule"/>
</dbReference>
<evidence type="ECO:0000256" key="9">
    <source>
        <dbReference type="ARBA" id="ARBA00023102"/>
    </source>
</evidence>
<dbReference type="FunFam" id="3.20.20.70:FF:000009">
    <property type="entry name" value="1-(5-phosphoribosyl)-5-[(5-phosphoribosylamino)methylideneamino] imidazole-4-carboxamide isomerase"/>
    <property type="match status" value="1"/>
</dbReference>
<dbReference type="PANTHER" id="PTHR43090">
    <property type="entry name" value="1-(5-PHOSPHORIBOSYL)-5-[(5-PHOSPHORIBOSYLAMINO)METHYLIDENEAMINO] IMIDAZOLE-4-CARBOXAMIDE ISOMERASE"/>
    <property type="match status" value="1"/>
</dbReference>
<dbReference type="HAMAP" id="MF_01014">
    <property type="entry name" value="HisA"/>
    <property type="match status" value="1"/>
</dbReference>
<dbReference type="EMBL" id="FQUG01000004">
    <property type="protein sequence ID" value="SHE73851.1"/>
    <property type="molecule type" value="Genomic_DNA"/>
</dbReference>
<evidence type="ECO:0000256" key="2">
    <source>
        <dbReference type="ARBA" id="ARBA00004496"/>
    </source>
</evidence>
<dbReference type="GO" id="GO:0000162">
    <property type="term" value="P:L-tryptophan biosynthetic process"/>
    <property type="evidence" value="ECO:0007669"/>
    <property type="project" value="TreeGrafter"/>
</dbReference>
<dbReference type="GO" id="GO:0005737">
    <property type="term" value="C:cytoplasm"/>
    <property type="evidence" value="ECO:0007669"/>
    <property type="project" value="UniProtKB-SubCell"/>
</dbReference>
<dbReference type="SUPFAM" id="SSF51366">
    <property type="entry name" value="Ribulose-phoshate binding barrel"/>
    <property type="match status" value="1"/>
</dbReference>
<dbReference type="CDD" id="cd04732">
    <property type="entry name" value="HisA"/>
    <property type="match status" value="1"/>
</dbReference>
<evidence type="ECO:0000256" key="7">
    <source>
        <dbReference type="ARBA" id="ARBA00022490"/>
    </source>
</evidence>
<keyword evidence="7 12" id="KW-0963">Cytoplasm</keyword>
<dbReference type="InterPro" id="IPR011060">
    <property type="entry name" value="RibuloseP-bd_barrel"/>
</dbReference>
<dbReference type="AlphaFoldDB" id="A0A1M4VXV3"/>
<dbReference type="InterPro" id="IPR013785">
    <property type="entry name" value="Aldolase_TIM"/>
</dbReference>
<proteinExistence type="inferred from homology"/>
<dbReference type="UniPathway" id="UPA00031">
    <property type="reaction ID" value="UER00009"/>
</dbReference>
<evidence type="ECO:0000256" key="14">
    <source>
        <dbReference type="RuleBase" id="RU003658"/>
    </source>
</evidence>
<evidence type="ECO:0000256" key="5">
    <source>
        <dbReference type="ARBA" id="ARBA00012550"/>
    </source>
</evidence>
<feature type="active site" description="Proton acceptor" evidence="12">
    <location>
        <position position="8"/>
    </location>
</feature>
<dbReference type="NCBIfam" id="TIGR00007">
    <property type="entry name" value="1-(5-phosphoribosyl)-5-[(5-phosphoribosylamino)methylideneamino]imidazole-4-carboxamide isomerase"/>
    <property type="match status" value="1"/>
</dbReference>
<evidence type="ECO:0000256" key="3">
    <source>
        <dbReference type="ARBA" id="ARBA00005133"/>
    </source>
</evidence>
<evidence type="ECO:0000313" key="15">
    <source>
        <dbReference type="EMBL" id="SHE73851.1"/>
    </source>
</evidence>
<protein>
    <recommendedName>
        <fullName evidence="6 12">1-(5-phosphoribosyl)-5-[(5-phosphoribosylamino)methylideneamino] imidazole-4-carboxamide isomerase</fullName>
        <ecNumber evidence="5 12">5.3.1.16</ecNumber>
    </recommendedName>
    <alternativeName>
        <fullName evidence="11 12">Phosphoribosylformimino-5-aminoimidazole carboxamide ribotide isomerase</fullName>
    </alternativeName>
</protein>
<dbReference type="Proteomes" id="UP000184404">
    <property type="component" value="Unassembled WGS sequence"/>
</dbReference>
<dbReference type="EC" id="5.3.1.16" evidence="5 12"/>
<organism evidence="15 16">
    <name type="scientific">Schwartzia succinivorans DSM 10502</name>
    <dbReference type="NCBI Taxonomy" id="1123243"/>
    <lineage>
        <taxon>Bacteria</taxon>
        <taxon>Bacillati</taxon>
        <taxon>Bacillota</taxon>
        <taxon>Negativicutes</taxon>
        <taxon>Selenomonadales</taxon>
        <taxon>Selenomonadaceae</taxon>
        <taxon>Schwartzia</taxon>
    </lineage>
</organism>
<dbReference type="RefSeq" id="WP_072935125.1">
    <property type="nucleotide sequence ID" value="NZ_FQUG01000004.1"/>
</dbReference>
<keyword evidence="8 12" id="KW-0028">Amino-acid biosynthesis</keyword>
<reference evidence="15 16" key="1">
    <citation type="submission" date="2016-11" db="EMBL/GenBank/DDBJ databases">
        <authorList>
            <person name="Jaros S."/>
            <person name="Januszkiewicz K."/>
            <person name="Wedrychowicz H."/>
        </authorList>
    </citation>
    <scope>NUCLEOTIDE SEQUENCE [LARGE SCALE GENOMIC DNA]</scope>
    <source>
        <strain evidence="15 16">DSM 10502</strain>
    </source>
</reference>
<comment type="pathway">
    <text evidence="3 12 14">Amino-acid biosynthesis; L-histidine biosynthesis; L-histidine from 5-phospho-alpha-D-ribose 1-diphosphate: step 4/9.</text>
</comment>
<dbReference type="InterPro" id="IPR006063">
    <property type="entry name" value="HisA_bact_arch"/>
</dbReference>
<dbReference type="Pfam" id="PF00977">
    <property type="entry name" value="His_biosynth"/>
    <property type="match status" value="1"/>
</dbReference>
<feature type="active site" description="Proton donor" evidence="12">
    <location>
        <position position="130"/>
    </location>
</feature>
<comment type="catalytic activity">
    <reaction evidence="1 12 14">
        <text>1-(5-phospho-beta-D-ribosyl)-5-[(5-phospho-beta-D-ribosylamino)methylideneamino]imidazole-4-carboxamide = 5-[(5-phospho-1-deoxy-D-ribulos-1-ylimino)methylamino]-1-(5-phospho-beta-D-ribosyl)imidazole-4-carboxamide</text>
        <dbReference type="Rhea" id="RHEA:15469"/>
        <dbReference type="ChEBI" id="CHEBI:58435"/>
        <dbReference type="ChEBI" id="CHEBI:58525"/>
        <dbReference type="EC" id="5.3.1.16"/>
    </reaction>
</comment>
<dbReference type="InterPro" id="IPR023016">
    <property type="entry name" value="HisA/PriA"/>
</dbReference>
<evidence type="ECO:0000256" key="1">
    <source>
        <dbReference type="ARBA" id="ARBA00000901"/>
    </source>
</evidence>
<dbReference type="PANTHER" id="PTHR43090:SF2">
    <property type="entry name" value="1-(5-PHOSPHORIBOSYL)-5-[(5-PHOSPHORIBOSYLAMINO)METHYLIDENEAMINO] IMIDAZOLE-4-CARBOXAMIDE ISOMERASE"/>
    <property type="match status" value="1"/>
</dbReference>
<gene>
    <name evidence="12" type="primary">hisA</name>
    <name evidence="15" type="ORF">SAMN02745190_01026</name>
</gene>
<dbReference type="InterPro" id="IPR006062">
    <property type="entry name" value="His_biosynth"/>
</dbReference>
<dbReference type="Gene3D" id="3.20.20.70">
    <property type="entry name" value="Aldolase class I"/>
    <property type="match status" value="1"/>
</dbReference>
<comment type="subcellular location">
    <subcellularLocation>
        <location evidence="2 12 14">Cytoplasm</location>
    </subcellularLocation>
</comment>
<evidence type="ECO:0000256" key="10">
    <source>
        <dbReference type="ARBA" id="ARBA00023235"/>
    </source>
</evidence>
<keyword evidence="10 12" id="KW-0413">Isomerase</keyword>
<evidence type="ECO:0000256" key="11">
    <source>
        <dbReference type="ARBA" id="ARBA00030547"/>
    </source>
</evidence>
<keyword evidence="9 12" id="KW-0368">Histidine biosynthesis</keyword>
<dbReference type="OrthoDB" id="9781903at2"/>